<accession>A0A2P2PQY4</accession>
<protein>
    <submittedName>
        <fullName evidence="1">Uncharacterized protein</fullName>
    </submittedName>
</protein>
<dbReference type="EMBL" id="GGEC01076617">
    <property type="protein sequence ID" value="MBX57101.1"/>
    <property type="molecule type" value="Transcribed_RNA"/>
</dbReference>
<proteinExistence type="predicted"/>
<organism evidence="1">
    <name type="scientific">Rhizophora mucronata</name>
    <name type="common">Asiatic mangrove</name>
    <dbReference type="NCBI Taxonomy" id="61149"/>
    <lineage>
        <taxon>Eukaryota</taxon>
        <taxon>Viridiplantae</taxon>
        <taxon>Streptophyta</taxon>
        <taxon>Embryophyta</taxon>
        <taxon>Tracheophyta</taxon>
        <taxon>Spermatophyta</taxon>
        <taxon>Magnoliopsida</taxon>
        <taxon>eudicotyledons</taxon>
        <taxon>Gunneridae</taxon>
        <taxon>Pentapetalae</taxon>
        <taxon>rosids</taxon>
        <taxon>fabids</taxon>
        <taxon>Malpighiales</taxon>
        <taxon>Rhizophoraceae</taxon>
        <taxon>Rhizophora</taxon>
    </lineage>
</organism>
<reference evidence="1" key="1">
    <citation type="submission" date="2018-02" db="EMBL/GenBank/DDBJ databases">
        <title>Rhizophora mucronata_Transcriptome.</title>
        <authorList>
            <person name="Meera S.P."/>
            <person name="Sreeshan A."/>
            <person name="Augustine A."/>
        </authorList>
    </citation>
    <scope>NUCLEOTIDE SEQUENCE</scope>
    <source>
        <tissue evidence="1">Leaf</tissue>
    </source>
</reference>
<sequence>MCSRDLLLIVLTRCASFYSYTA</sequence>
<name>A0A2P2PQY4_RHIMU</name>
<evidence type="ECO:0000313" key="1">
    <source>
        <dbReference type="EMBL" id="MBX57101.1"/>
    </source>
</evidence>
<dbReference type="AlphaFoldDB" id="A0A2P2PQY4"/>